<sequence length="291" mass="33765">MTDLTEILVRFRMYKYAVTADIEKAFLHIELDVDDRDVTRFYWLENPMDTESRLITYRFKVVLFGATCSPFMLSATLMKHFRDNPSTTSTELQRNVYVDNVLTSFTDKQSLLKFYTESRKLLSEAGFNLRSWNSNSTELQNVAGRDKIGDNDDIVKILGMRWDRESDDLKFQQIEFMEKDKMITKDSDSGEIISIESGQAICNSQLPNIFVESLAVNPDVVQSDDDEDEYKDEDIIDWKQAKVMDSQIAPFVRYVREGRKPTTADVGSSLLLRQFQHLILKDGVLYRHDDL</sequence>
<dbReference type="OrthoDB" id="8052806at2759"/>
<evidence type="ECO:0000259" key="1">
    <source>
        <dbReference type="Pfam" id="PF00078"/>
    </source>
</evidence>
<keyword evidence="3" id="KW-1185">Reference proteome</keyword>
<evidence type="ECO:0000313" key="3">
    <source>
        <dbReference type="Proteomes" id="UP000596742"/>
    </source>
</evidence>
<feature type="domain" description="Reverse transcriptase" evidence="1">
    <location>
        <begin position="11"/>
        <end position="130"/>
    </location>
</feature>
<dbReference type="InterPro" id="IPR043502">
    <property type="entry name" value="DNA/RNA_pol_sf"/>
</dbReference>
<dbReference type="AlphaFoldDB" id="A0A8B6H832"/>
<dbReference type="InterPro" id="IPR000477">
    <property type="entry name" value="RT_dom"/>
</dbReference>
<accession>A0A8B6H832</accession>
<proteinExistence type="predicted"/>
<comment type="caution">
    <text evidence="2">The sequence shown here is derived from an EMBL/GenBank/DDBJ whole genome shotgun (WGS) entry which is preliminary data.</text>
</comment>
<dbReference type="EMBL" id="UYJE01009655">
    <property type="protein sequence ID" value="VDI75342.1"/>
    <property type="molecule type" value="Genomic_DNA"/>
</dbReference>
<gene>
    <name evidence="2" type="ORF">MGAL_10B065929</name>
</gene>
<dbReference type="Proteomes" id="UP000596742">
    <property type="component" value="Unassembled WGS sequence"/>
</dbReference>
<protein>
    <recommendedName>
        <fullName evidence="1">Reverse transcriptase domain-containing protein</fullName>
    </recommendedName>
</protein>
<dbReference type="Pfam" id="PF00078">
    <property type="entry name" value="RVT_1"/>
    <property type="match status" value="1"/>
</dbReference>
<reference evidence="2" key="1">
    <citation type="submission" date="2018-11" db="EMBL/GenBank/DDBJ databases">
        <authorList>
            <person name="Alioto T."/>
            <person name="Alioto T."/>
        </authorList>
    </citation>
    <scope>NUCLEOTIDE SEQUENCE</scope>
</reference>
<dbReference type="PANTHER" id="PTHR47331">
    <property type="entry name" value="PHD-TYPE DOMAIN-CONTAINING PROTEIN"/>
    <property type="match status" value="1"/>
</dbReference>
<organism evidence="2 3">
    <name type="scientific">Mytilus galloprovincialis</name>
    <name type="common">Mediterranean mussel</name>
    <dbReference type="NCBI Taxonomy" id="29158"/>
    <lineage>
        <taxon>Eukaryota</taxon>
        <taxon>Metazoa</taxon>
        <taxon>Spiralia</taxon>
        <taxon>Lophotrochozoa</taxon>
        <taxon>Mollusca</taxon>
        <taxon>Bivalvia</taxon>
        <taxon>Autobranchia</taxon>
        <taxon>Pteriomorphia</taxon>
        <taxon>Mytilida</taxon>
        <taxon>Mytiloidea</taxon>
        <taxon>Mytilidae</taxon>
        <taxon>Mytilinae</taxon>
        <taxon>Mytilus</taxon>
    </lineage>
</organism>
<name>A0A8B6H832_MYTGA</name>
<evidence type="ECO:0000313" key="2">
    <source>
        <dbReference type="EMBL" id="VDI75342.1"/>
    </source>
</evidence>
<dbReference type="SUPFAM" id="SSF56672">
    <property type="entry name" value="DNA/RNA polymerases"/>
    <property type="match status" value="1"/>
</dbReference>
<dbReference type="PANTHER" id="PTHR47331:SF1">
    <property type="entry name" value="GAG-LIKE PROTEIN"/>
    <property type="match status" value="1"/>
</dbReference>